<comment type="caution">
    <text evidence="1">The sequence shown here is derived from an EMBL/GenBank/DDBJ whole genome shotgun (WGS) entry which is preliminary data.</text>
</comment>
<dbReference type="SUPFAM" id="SSF53756">
    <property type="entry name" value="UDP-Glycosyltransferase/glycogen phosphorylase"/>
    <property type="match status" value="1"/>
</dbReference>
<evidence type="ECO:0000313" key="2">
    <source>
        <dbReference type="Proteomes" id="UP000224915"/>
    </source>
</evidence>
<accession>A0A2A9D3N8</accession>
<protein>
    <submittedName>
        <fullName evidence="1">Glycosyl transferase family 1</fullName>
    </submittedName>
</protein>
<evidence type="ECO:0000313" key="1">
    <source>
        <dbReference type="EMBL" id="PFG20460.1"/>
    </source>
</evidence>
<name>A0A2A9D3N8_9MICO</name>
<dbReference type="Gene3D" id="3.40.50.2000">
    <property type="entry name" value="Glycogen Phosphorylase B"/>
    <property type="match status" value="2"/>
</dbReference>
<keyword evidence="2" id="KW-1185">Reference proteome</keyword>
<dbReference type="CDD" id="cd03801">
    <property type="entry name" value="GT4_PimA-like"/>
    <property type="match status" value="1"/>
</dbReference>
<dbReference type="PANTHER" id="PTHR12526:SF590">
    <property type="entry name" value="ALPHA-MALTOSE-1-PHOSPHATE SYNTHASE"/>
    <property type="match status" value="1"/>
</dbReference>
<organism evidence="1 2">
    <name type="scientific">Serinibacter salmoneus</name>
    <dbReference type="NCBI Taxonomy" id="556530"/>
    <lineage>
        <taxon>Bacteria</taxon>
        <taxon>Bacillati</taxon>
        <taxon>Actinomycetota</taxon>
        <taxon>Actinomycetes</taxon>
        <taxon>Micrococcales</taxon>
        <taxon>Beutenbergiaceae</taxon>
        <taxon>Serinibacter</taxon>
    </lineage>
</organism>
<dbReference type="Pfam" id="PF13692">
    <property type="entry name" value="Glyco_trans_1_4"/>
    <property type="match status" value="1"/>
</dbReference>
<dbReference type="RefSeq" id="WP_245866987.1">
    <property type="nucleotide sequence ID" value="NZ_PDJD01000001.1"/>
</dbReference>
<sequence>MKPIQVCFPIERDLEEWTARFDAGEAPSRWPYGLEGLASGAPGFLRPLSRTAALAGWARSALPRSSRGAAALVWDENTAMRLTPAGGRRRYAGVIWLTDRDPHTVASRKQRAWLSRFDGLWVLSDAQVEPLRRLLGPRAPRISYVRFGIDTDFFRPAPYPSVPRILSVGGDRDRDAATLFAALERVLARHPGLEVTVQTTSALSPPRGVRVVPRLTHAELRREYEAAGLVMLATRPNLHVSGMTVSLEAMATARPVVVTSSPGMADYVRAGTDGILVPQGDAAALAAGAERLLAAPEQAAAWGRQARERVESEFTTHALCARLARVVGADPEVGTHQ</sequence>
<dbReference type="GO" id="GO:0016757">
    <property type="term" value="F:glycosyltransferase activity"/>
    <property type="evidence" value="ECO:0007669"/>
    <property type="project" value="TreeGrafter"/>
</dbReference>
<dbReference type="EMBL" id="PDJD01000001">
    <property type="protein sequence ID" value="PFG20460.1"/>
    <property type="molecule type" value="Genomic_DNA"/>
</dbReference>
<reference evidence="1 2" key="1">
    <citation type="submission" date="2017-10" db="EMBL/GenBank/DDBJ databases">
        <title>Sequencing the genomes of 1000 actinobacteria strains.</title>
        <authorList>
            <person name="Klenk H.-P."/>
        </authorList>
    </citation>
    <scope>NUCLEOTIDE SEQUENCE [LARGE SCALE GENOMIC DNA]</scope>
    <source>
        <strain evidence="1 2">DSM 21801</strain>
    </source>
</reference>
<keyword evidence="1" id="KW-0808">Transferase</keyword>
<dbReference type="PANTHER" id="PTHR12526">
    <property type="entry name" value="GLYCOSYLTRANSFERASE"/>
    <property type="match status" value="1"/>
</dbReference>
<gene>
    <name evidence="1" type="ORF">ATL40_2060</name>
</gene>
<dbReference type="Proteomes" id="UP000224915">
    <property type="component" value="Unassembled WGS sequence"/>
</dbReference>
<proteinExistence type="predicted"/>
<dbReference type="AlphaFoldDB" id="A0A2A9D3N8"/>